<evidence type="ECO:0000313" key="8">
    <source>
        <dbReference type="EMBL" id="MDT7829106.1"/>
    </source>
</evidence>
<dbReference type="Pfam" id="PF08340">
    <property type="entry name" value="YicC-like_C"/>
    <property type="match status" value="1"/>
</dbReference>
<dbReference type="PANTHER" id="PTHR30636">
    <property type="entry name" value="UPF0701 PROTEIN YICC"/>
    <property type="match status" value="1"/>
</dbReference>
<dbReference type="RefSeq" id="WP_314014829.1">
    <property type="nucleotide sequence ID" value="NZ_JAVTTP010000001.1"/>
</dbReference>
<dbReference type="NCBIfam" id="TIGR00255">
    <property type="entry name" value="YicC/YloC family endoribonuclease"/>
    <property type="match status" value="1"/>
</dbReference>
<evidence type="ECO:0000256" key="1">
    <source>
        <dbReference type="ARBA" id="ARBA00001968"/>
    </source>
</evidence>
<feature type="domain" description="Endoribonuclease YicC-like C-terminal" evidence="7">
    <location>
        <begin position="168"/>
        <end position="284"/>
    </location>
</feature>
<evidence type="ECO:0000256" key="4">
    <source>
        <dbReference type="ARBA" id="ARBA00022801"/>
    </source>
</evidence>
<feature type="domain" description="Endoribonuclease YicC-like N-terminal" evidence="6">
    <location>
        <begin position="2"/>
        <end position="151"/>
    </location>
</feature>
<comment type="caution">
    <text evidence="8">The sequence shown here is derived from an EMBL/GenBank/DDBJ whole genome shotgun (WGS) entry which is preliminary data.</text>
</comment>
<dbReference type="EMBL" id="JAVTTP010000001">
    <property type="protein sequence ID" value="MDT7829106.1"/>
    <property type="molecule type" value="Genomic_DNA"/>
</dbReference>
<keyword evidence="3" id="KW-0255">Endonuclease</keyword>
<evidence type="ECO:0000256" key="5">
    <source>
        <dbReference type="ARBA" id="ARBA00035648"/>
    </source>
</evidence>
<sequence>MIQSMTGFGKHVIQLPSKKISVELKSLNSKSLDLNARMPSSYREKELELRKTIAGALKRGKVDFSLYIEFTGDETSAEVNEAAVKNYMNQLRSIADGDDIQLMEMALRMPDSLKTEREDIEPGEYEAIQRAVQEALKEIADFRSDEGSILEKDFLLRIQNLQILLGQVEQMDPDRQIEVRKRLEKAVADIQADLDENRFEQELVYYLEKYDITEEKVRLDNHLNYFATSLNSKESNGKKLGFIAQEIGREINTIGSKANYAPMQQLVVQMKDELEKIKEQMLNVL</sequence>
<organism evidence="8 9">
    <name type="scientific">Pricia mediterranea</name>
    <dbReference type="NCBI Taxonomy" id="3076079"/>
    <lineage>
        <taxon>Bacteria</taxon>
        <taxon>Pseudomonadati</taxon>
        <taxon>Bacteroidota</taxon>
        <taxon>Flavobacteriia</taxon>
        <taxon>Flavobacteriales</taxon>
        <taxon>Flavobacteriaceae</taxon>
        <taxon>Pricia</taxon>
    </lineage>
</organism>
<gene>
    <name evidence="8" type="ORF">RQM65_10560</name>
</gene>
<dbReference type="InterPro" id="IPR005229">
    <property type="entry name" value="YicC/YloC-like"/>
</dbReference>
<reference evidence="8 9" key="1">
    <citation type="submission" date="2023-09" db="EMBL/GenBank/DDBJ databases">
        <title>Novel taxa isolated from Blanes Bay.</title>
        <authorList>
            <person name="Rey-Velasco X."/>
            <person name="Lucena T."/>
        </authorList>
    </citation>
    <scope>NUCLEOTIDE SEQUENCE [LARGE SCALE GENOMIC DNA]</scope>
    <source>
        <strain evidence="8 9">S334</strain>
    </source>
</reference>
<dbReference type="EC" id="3.1.-.-" evidence="8"/>
<accession>A0ABU3L5T6</accession>
<protein>
    <submittedName>
        <fullName evidence="8">YicC/YloC family endoribonuclease</fullName>
        <ecNumber evidence="8">3.1.-.-</ecNumber>
    </submittedName>
</protein>
<name>A0ABU3L5T6_9FLAO</name>
<comment type="cofactor">
    <cofactor evidence="1">
        <name>a divalent metal cation</name>
        <dbReference type="ChEBI" id="CHEBI:60240"/>
    </cofactor>
</comment>
<dbReference type="Pfam" id="PF03755">
    <property type="entry name" value="YicC-like_N"/>
    <property type="match status" value="1"/>
</dbReference>
<keyword evidence="9" id="KW-1185">Reference proteome</keyword>
<keyword evidence="2" id="KW-0540">Nuclease</keyword>
<evidence type="ECO:0000259" key="6">
    <source>
        <dbReference type="Pfam" id="PF03755"/>
    </source>
</evidence>
<proteinExistence type="inferred from homology"/>
<dbReference type="GO" id="GO:0016787">
    <property type="term" value="F:hydrolase activity"/>
    <property type="evidence" value="ECO:0007669"/>
    <property type="project" value="UniProtKB-KW"/>
</dbReference>
<evidence type="ECO:0000256" key="2">
    <source>
        <dbReference type="ARBA" id="ARBA00022722"/>
    </source>
</evidence>
<dbReference type="InterPro" id="IPR013527">
    <property type="entry name" value="YicC-like_N"/>
</dbReference>
<dbReference type="Proteomes" id="UP001250656">
    <property type="component" value="Unassembled WGS sequence"/>
</dbReference>
<evidence type="ECO:0000259" key="7">
    <source>
        <dbReference type="Pfam" id="PF08340"/>
    </source>
</evidence>
<dbReference type="PANTHER" id="PTHR30636:SF3">
    <property type="entry name" value="UPF0701 PROTEIN YICC"/>
    <property type="match status" value="1"/>
</dbReference>
<evidence type="ECO:0000313" key="9">
    <source>
        <dbReference type="Proteomes" id="UP001250656"/>
    </source>
</evidence>
<evidence type="ECO:0000256" key="3">
    <source>
        <dbReference type="ARBA" id="ARBA00022759"/>
    </source>
</evidence>
<dbReference type="InterPro" id="IPR013551">
    <property type="entry name" value="YicC-like_C"/>
</dbReference>
<keyword evidence="4 8" id="KW-0378">Hydrolase</keyword>
<comment type="similarity">
    <text evidence="5">Belongs to the YicC/YloC family.</text>
</comment>